<evidence type="ECO:0000313" key="3">
    <source>
        <dbReference type="Proteomes" id="UP000242757"/>
    </source>
</evidence>
<protein>
    <recommendedName>
        <fullName evidence="4">Transporter</fullName>
    </recommendedName>
</protein>
<comment type="caution">
    <text evidence="2">The sequence shown here is derived from an EMBL/GenBank/DDBJ whole genome shotgun (WGS) entry which is preliminary data.</text>
</comment>
<dbReference type="Proteomes" id="UP000242757">
    <property type="component" value="Unassembled WGS sequence"/>
</dbReference>
<dbReference type="EMBL" id="NBIM01000012">
    <property type="protein sequence ID" value="OXY80398.1"/>
    <property type="molecule type" value="Genomic_DNA"/>
</dbReference>
<dbReference type="OrthoDB" id="8639774at2"/>
<gene>
    <name evidence="2" type="ORF">B6S08_17850</name>
</gene>
<accession>A0A233RAJ9</accession>
<feature type="chain" id="PRO_5012330649" description="Transporter" evidence="1">
    <location>
        <begin position="31"/>
        <end position="301"/>
    </location>
</feature>
<dbReference type="Pfam" id="PF13557">
    <property type="entry name" value="Phenol_MetA_deg"/>
    <property type="match status" value="1"/>
</dbReference>
<sequence length="301" mass="32740">MTQVLAKKSRKHAGRWTAAMLPVLAGPALAANGHYVPGVEGIKGALVPPPGVYYRGYLAHYDIDSLRNDQGNKLPQNNTGSVSALVNRFIWMTNKKVLNADYGVEAIIPLQQTTLDFDISGIDRRERGVGDIFVSPMVLGWHGQQWDAVLAAGMWLDTGDYSGTEPASIGKGFRTTMLTLGGTYYPDAAKSWSFSALSRYEIKSKQDDTNITPGDSWLVEWGVGKQLDSGLELGLIGYNAWQLENSKGAPAGKMAKHALGVEGSYFWPSLMLGLNVAYLGEYEVQNGPSGDLLRLTLTHVF</sequence>
<organism evidence="2 3">
    <name type="scientific">Oceanimonas doudoroffii</name>
    <dbReference type="NCBI Taxonomy" id="84158"/>
    <lineage>
        <taxon>Bacteria</taxon>
        <taxon>Pseudomonadati</taxon>
        <taxon>Pseudomonadota</taxon>
        <taxon>Gammaproteobacteria</taxon>
        <taxon>Aeromonadales</taxon>
        <taxon>Aeromonadaceae</taxon>
        <taxon>Oceanimonas</taxon>
    </lineage>
</organism>
<dbReference type="AlphaFoldDB" id="A0A233RAJ9"/>
<keyword evidence="3" id="KW-1185">Reference proteome</keyword>
<evidence type="ECO:0000313" key="2">
    <source>
        <dbReference type="EMBL" id="OXY80398.1"/>
    </source>
</evidence>
<evidence type="ECO:0000256" key="1">
    <source>
        <dbReference type="SAM" id="SignalP"/>
    </source>
</evidence>
<feature type="signal peptide" evidence="1">
    <location>
        <begin position="1"/>
        <end position="30"/>
    </location>
</feature>
<reference evidence="2 3" key="1">
    <citation type="submission" date="2017-08" db="EMBL/GenBank/DDBJ databases">
        <title>A Genome Sequence of Oceanimonas doudoroffii ATCC 27123T.</title>
        <authorList>
            <person name="Brennan M.A."/>
            <person name="Maclea K.S."/>
            <person name="Mcclelland W.D."/>
            <person name="Trachtenberg A.M."/>
        </authorList>
    </citation>
    <scope>NUCLEOTIDE SEQUENCE [LARGE SCALE GENOMIC DNA]</scope>
    <source>
        <strain evidence="2 3">ATCC 27123</strain>
    </source>
</reference>
<keyword evidence="1" id="KW-0732">Signal</keyword>
<evidence type="ECO:0008006" key="4">
    <source>
        <dbReference type="Google" id="ProtNLM"/>
    </source>
</evidence>
<dbReference type="InterPro" id="IPR025737">
    <property type="entry name" value="FApF"/>
</dbReference>
<proteinExistence type="predicted"/>
<name>A0A233RAJ9_9GAMM</name>